<proteinExistence type="predicted"/>
<gene>
    <name evidence="2" type="ORF">BD311DRAFT_467688</name>
</gene>
<name>A0A4Q9MEY2_9APHY</name>
<feature type="region of interest" description="Disordered" evidence="1">
    <location>
        <begin position="166"/>
        <end position="207"/>
    </location>
</feature>
<reference evidence="2" key="1">
    <citation type="submission" date="2019-01" db="EMBL/GenBank/DDBJ databases">
        <title>Draft genome sequences of three monokaryotic isolates of the white-rot basidiomycete fungus Dichomitus squalens.</title>
        <authorList>
            <consortium name="DOE Joint Genome Institute"/>
            <person name="Lopez S.C."/>
            <person name="Andreopoulos B."/>
            <person name="Pangilinan J."/>
            <person name="Lipzen A."/>
            <person name="Riley R."/>
            <person name="Ahrendt S."/>
            <person name="Ng V."/>
            <person name="Barry K."/>
            <person name="Daum C."/>
            <person name="Grigoriev I.V."/>
            <person name="Hilden K.S."/>
            <person name="Makela M.R."/>
            <person name="de Vries R.P."/>
        </authorList>
    </citation>
    <scope>NUCLEOTIDE SEQUENCE [LARGE SCALE GENOMIC DNA]</scope>
    <source>
        <strain evidence="2">OM18370.1</strain>
    </source>
</reference>
<sequence>MDGVAGDIKRTGVWAGISKGGRDGGSVDLSKSHTGDGVDCLPATCHQPTPANIRPRSHPLLPGACCASQIQLVTLRHIPKRRSPGPPRLAAPARSSCSFQIPPVQSPPRLPSHRPPSEGPELPSACPHLRPSNGIAIMPYSAVVRCASRSTWASEELKTCLSCRKQRISQPSPPPRRRTNHPQSTTPRCPCPNPAARFSPSSSATTSVGGVYVQVPRCTTGVLRGRPRRHPPL</sequence>
<evidence type="ECO:0000256" key="1">
    <source>
        <dbReference type="SAM" id="MobiDB-lite"/>
    </source>
</evidence>
<feature type="region of interest" description="Disordered" evidence="1">
    <location>
        <begin position="79"/>
        <end position="127"/>
    </location>
</feature>
<dbReference type="EMBL" id="ML143453">
    <property type="protein sequence ID" value="TBU25930.1"/>
    <property type="molecule type" value="Genomic_DNA"/>
</dbReference>
<protein>
    <submittedName>
        <fullName evidence="2">Uncharacterized protein</fullName>
    </submittedName>
</protein>
<dbReference type="Proteomes" id="UP000292957">
    <property type="component" value="Unassembled WGS sequence"/>
</dbReference>
<organism evidence="2">
    <name type="scientific">Dichomitus squalens</name>
    <dbReference type="NCBI Taxonomy" id="114155"/>
    <lineage>
        <taxon>Eukaryota</taxon>
        <taxon>Fungi</taxon>
        <taxon>Dikarya</taxon>
        <taxon>Basidiomycota</taxon>
        <taxon>Agaricomycotina</taxon>
        <taxon>Agaricomycetes</taxon>
        <taxon>Polyporales</taxon>
        <taxon>Polyporaceae</taxon>
        <taxon>Dichomitus</taxon>
    </lineage>
</organism>
<accession>A0A4Q9MEY2</accession>
<evidence type="ECO:0000313" key="2">
    <source>
        <dbReference type="EMBL" id="TBU25930.1"/>
    </source>
</evidence>
<dbReference type="AlphaFoldDB" id="A0A4Q9MEY2"/>
<feature type="compositionally biased region" description="Pro residues" evidence="1">
    <location>
        <begin position="104"/>
        <end position="118"/>
    </location>
</feature>